<accession>A0ABV0NVF9</accession>
<keyword evidence="1" id="KW-0812">Transmembrane</keyword>
<organism evidence="2 3">
    <name type="scientific">Goodea atripinnis</name>
    <dbReference type="NCBI Taxonomy" id="208336"/>
    <lineage>
        <taxon>Eukaryota</taxon>
        <taxon>Metazoa</taxon>
        <taxon>Chordata</taxon>
        <taxon>Craniata</taxon>
        <taxon>Vertebrata</taxon>
        <taxon>Euteleostomi</taxon>
        <taxon>Actinopterygii</taxon>
        <taxon>Neopterygii</taxon>
        <taxon>Teleostei</taxon>
        <taxon>Neoteleostei</taxon>
        <taxon>Acanthomorphata</taxon>
        <taxon>Ovalentaria</taxon>
        <taxon>Atherinomorphae</taxon>
        <taxon>Cyprinodontiformes</taxon>
        <taxon>Goodeidae</taxon>
        <taxon>Goodea</taxon>
    </lineage>
</organism>
<keyword evidence="1" id="KW-1133">Transmembrane helix</keyword>
<keyword evidence="1" id="KW-0472">Membrane</keyword>
<reference evidence="2 3" key="1">
    <citation type="submission" date="2021-06" db="EMBL/GenBank/DDBJ databases">
        <authorList>
            <person name="Palmer J.M."/>
        </authorList>
    </citation>
    <scope>NUCLEOTIDE SEQUENCE [LARGE SCALE GENOMIC DNA]</scope>
    <source>
        <strain evidence="2 3">GA_2019</strain>
        <tissue evidence="2">Muscle</tissue>
    </source>
</reference>
<sequence length="103" mass="11523">MFGSISQRSWAPGRKAGKENARCLGNVPLLQPLFQLSLADLVLAACWLIGAILYSQRCNHLSTLCYNLHTVEQVTHLQHNHLWTPTITHRFGDCCFGVLGESF</sequence>
<dbReference type="Proteomes" id="UP001476798">
    <property type="component" value="Unassembled WGS sequence"/>
</dbReference>
<dbReference type="EMBL" id="JAHRIO010051341">
    <property type="protein sequence ID" value="MEQ2175343.1"/>
    <property type="molecule type" value="Genomic_DNA"/>
</dbReference>
<keyword evidence="3" id="KW-1185">Reference proteome</keyword>
<protein>
    <submittedName>
        <fullName evidence="2">Uncharacterized protein</fullName>
    </submittedName>
</protein>
<feature type="transmembrane region" description="Helical" evidence="1">
    <location>
        <begin position="34"/>
        <end position="54"/>
    </location>
</feature>
<comment type="caution">
    <text evidence="2">The sequence shown here is derived from an EMBL/GenBank/DDBJ whole genome shotgun (WGS) entry which is preliminary data.</text>
</comment>
<evidence type="ECO:0000256" key="1">
    <source>
        <dbReference type="SAM" id="Phobius"/>
    </source>
</evidence>
<proteinExistence type="predicted"/>
<evidence type="ECO:0000313" key="3">
    <source>
        <dbReference type="Proteomes" id="UP001476798"/>
    </source>
</evidence>
<evidence type="ECO:0000313" key="2">
    <source>
        <dbReference type="EMBL" id="MEQ2175343.1"/>
    </source>
</evidence>
<name>A0ABV0NVF9_9TELE</name>
<gene>
    <name evidence="2" type="ORF">GOODEAATRI_017106</name>
</gene>